<dbReference type="InterPro" id="IPR000866">
    <property type="entry name" value="AhpC/TSA"/>
</dbReference>
<evidence type="ECO:0000259" key="1">
    <source>
        <dbReference type="PROSITE" id="PS51352"/>
    </source>
</evidence>
<dbReference type="PANTHER" id="PTHR42852:SF17">
    <property type="entry name" value="THIOREDOXIN-LIKE PROTEIN HI_1115"/>
    <property type="match status" value="1"/>
</dbReference>
<sequence>TASNAPAASAPAASAPAASQAAPELLQFQGKTIDGKAFSGTSLAGKPVVFWFWAPWCPKCMSEGPNVAKAMAKYDGKVAFVGVGGLDDSQDELKRFVSRTGTSGVTHLDDRDGKLYKHFKVTTQSSFVFMTTGGDTSKASGPLDESALNGHIDKLIG</sequence>
<dbReference type="Pfam" id="PF00578">
    <property type="entry name" value="AhpC-TSA"/>
    <property type="match status" value="1"/>
</dbReference>
<dbReference type="InterPro" id="IPR050553">
    <property type="entry name" value="Thioredoxin_ResA/DsbE_sf"/>
</dbReference>
<dbReference type="Proteomes" id="UP001597083">
    <property type="component" value="Unassembled WGS sequence"/>
</dbReference>
<dbReference type="EMBL" id="JBHTIR010004366">
    <property type="protein sequence ID" value="MFD0857138.1"/>
    <property type="molecule type" value="Genomic_DNA"/>
</dbReference>
<proteinExistence type="predicted"/>
<dbReference type="PROSITE" id="PS51352">
    <property type="entry name" value="THIOREDOXIN_2"/>
    <property type="match status" value="1"/>
</dbReference>
<evidence type="ECO:0000313" key="2">
    <source>
        <dbReference type="EMBL" id="MFD0857138.1"/>
    </source>
</evidence>
<accession>A0ABW3CRT9</accession>
<dbReference type="InterPro" id="IPR036249">
    <property type="entry name" value="Thioredoxin-like_sf"/>
</dbReference>
<evidence type="ECO:0000313" key="3">
    <source>
        <dbReference type="Proteomes" id="UP001597083"/>
    </source>
</evidence>
<comment type="caution">
    <text evidence="2">The sequence shown here is derived from an EMBL/GenBank/DDBJ whole genome shotgun (WGS) entry which is preliminary data.</text>
</comment>
<feature type="non-terminal residue" evidence="2">
    <location>
        <position position="1"/>
    </location>
</feature>
<organism evidence="2 3">
    <name type="scientific">Actinomadura adrarensis</name>
    <dbReference type="NCBI Taxonomy" id="1819600"/>
    <lineage>
        <taxon>Bacteria</taxon>
        <taxon>Bacillati</taxon>
        <taxon>Actinomycetota</taxon>
        <taxon>Actinomycetes</taxon>
        <taxon>Streptosporangiales</taxon>
        <taxon>Thermomonosporaceae</taxon>
        <taxon>Actinomadura</taxon>
    </lineage>
</organism>
<dbReference type="PANTHER" id="PTHR42852">
    <property type="entry name" value="THIOL:DISULFIDE INTERCHANGE PROTEIN DSBE"/>
    <property type="match status" value="1"/>
</dbReference>
<dbReference type="InterPro" id="IPR013766">
    <property type="entry name" value="Thioredoxin_domain"/>
</dbReference>
<protein>
    <submittedName>
        <fullName evidence="2">Redoxin domain-containing protein</fullName>
    </submittedName>
</protein>
<name>A0ABW3CRT9_9ACTN</name>
<gene>
    <name evidence="2" type="ORF">ACFQ07_33340</name>
</gene>
<dbReference type="SUPFAM" id="SSF52833">
    <property type="entry name" value="Thioredoxin-like"/>
    <property type="match status" value="1"/>
</dbReference>
<dbReference type="Gene3D" id="3.40.30.10">
    <property type="entry name" value="Glutaredoxin"/>
    <property type="match status" value="1"/>
</dbReference>
<feature type="domain" description="Thioredoxin" evidence="1">
    <location>
        <begin position="4"/>
        <end position="157"/>
    </location>
</feature>
<keyword evidence="3" id="KW-1185">Reference proteome</keyword>
<reference evidence="3" key="1">
    <citation type="journal article" date="2019" name="Int. J. Syst. Evol. Microbiol.">
        <title>The Global Catalogue of Microorganisms (GCM) 10K type strain sequencing project: providing services to taxonomists for standard genome sequencing and annotation.</title>
        <authorList>
            <consortium name="The Broad Institute Genomics Platform"/>
            <consortium name="The Broad Institute Genome Sequencing Center for Infectious Disease"/>
            <person name="Wu L."/>
            <person name="Ma J."/>
        </authorList>
    </citation>
    <scope>NUCLEOTIDE SEQUENCE [LARGE SCALE GENOMIC DNA]</scope>
    <source>
        <strain evidence="3">JCM 31696</strain>
    </source>
</reference>